<keyword evidence="2" id="KW-1185">Reference proteome</keyword>
<sequence length="191" mass="22484">MMLVIRFIFLFYFFLLEIGQSDVVLIATVNGYPLHLKELQYEMSNQRTRVYAYFAAKCDLGETALDWTKRYHGEVPLEVLKKRALEQAVAIKVQQIEMKKHGIDVAINYEQFVRKYEEATLKRKEAIKNGDIVFGPPIYTAQNYFNYVFSNQLNALKVTLMDKKQMEDNSYQEWLNKKLSMAKVMVVTNKW</sequence>
<dbReference type="EMBL" id="FOPP01000004">
    <property type="protein sequence ID" value="SFH00054.1"/>
    <property type="molecule type" value="Genomic_DNA"/>
</dbReference>
<dbReference type="OrthoDB" id="4229635at2"/>
<evidence type="ECO:0000313" key="2">
    <source>
        <dbReference type="Proteomes" id="UP000199666"/>
    </source>
</evidence>
<organism evidence="1 2">
    <name type="scientific">Pedobacter insulae</name>
    <dbReference type="NCBI Taxonomy" id="414048"/>
    <lineage>
        <taxon>Bacteria</taxon>
        <taxon>Pseudomonadati</taxon>
        <taxon>Bacteroidota</taxon>
        <taxon>Sphingobacteriia</taxon>
        <taxon>Sphingobacteriales</taxon>
        <taxon>Sphingobacteriaceae</taxon>
        <taxon>Pedobacter</taxon>
    </lineage>
</organism>
<gene>
    <name evidence="1" type="ORF">SAMN04489864_10419</name>
</gene>
<dbReference type="Proteomes" id="UP000199666">
    <property type="component" value="Unassembled WGS sequence"/>
</dbReference>
<dbReference type="RefSeq" id="WP_090992992.1">
    <property type="nucleotide sequence ID" value="NZ_FOPP01000004.1"/>
</dbReference>
<proteinExistence type="predicted"/>
<accession>A0A1I2WFJ7</accession>
<dbReference type="STRING" id="414048.SAMN04489864_10419"/>
<name>A0A1I2WFJ7_9SPHI</name>
<protein>
    <submittedName>
        <fullName evidence="1">Uncharacterized protein</fullName>
    </submittedName>
</protein>
<evidence type="ECO:0000313" key="1">
    <source>
        <dbReference type="EMBL" id="SFH00054.1"/>
    </source>
</evidence>
<dbReference type="AlphaFoldDB" id="A0A1I2WFJ7"/>
<reference evidence="1 2" key="1">
    <citation type="submission" date="2016-10" db="EMBL/GenBank/DDBJ databases">
        <authorList>
            <person name="de Groot N.N."/>
        </authorList>
    </citation>
    <scope>NUCLEOTIDE SEQUENCE [LARGE SCALE GENOMIC DNA]</scope>
    <source>
        <strain evidence="1 2">DSM 18684</strain>
    </source>
</reference>